<keyword evidence="5" id="KW-1185">Reference proteome</keyword>
<dbReference type="PANTHER" id="PTHR36120">
    <property type="entry name" value="FUCOSE ISOMERASE"/>
    <property type="match status" value="1"/>
</dbReference>
<dbReference type="SUPFAM" id="SSF50443">
    <property type="entry name" value="FucI/AraA C-terminal domain-like"/>
    <property type="match status" value="1"/>
</dbReference>
<sequence>MLGRPFFDMPLANEFFVGVKKTLQEAGIAAETIEAPVTIPQEAIAAARKLKEMDLTAIIAVQGTFTDASLILNLAGNVDLPLLIWAVKEEPTGERLRLNSFCGLNLGAHALNAAGKKFKGVYGNPGSPKVEQEVLAFIRAAGAMKWLKGKRIGLVGHRPPGYYTSNFNELDLYSTLGVAVEYISLAEVFSLANEINLIDEPALTVGLAGYDQVDAVAAQKSLRAYLALKKIVADKSLDAVAVECWPDFMVTYGGAACFSLGKLNDDGIVAACEADVNGAATMLLGQYWSGQAIFLADLVIGDEEKNELTFWHCGAAPRSLIATNARATAGVHPNRKIPLSLYFPLREGQVTISRLSPDKNGKLRLLLGKGTGLQAPLLFSGNTLPVRLETPVSQALDTLINKGFEHHYVLTYGDFTKEMREFARLLELEIVEI</sequence>
<dbReference type="InterPro" id="IPR009015">
    <property type="entry name" value="Fucose_isomerase_N/cen_sf"/>
</dbReference>
<keyword evidence="1" id="KW-0413">Isomerase</keyword>
<evidence type="ECO:0000313" key="4">
    <source>
        <dbReference type="EMBL" id="PRR68589.1"/>
    </source>
</evidence>
<proteinExistence type="predicted"/>
<dbReference type="Proteomes" id="UP000238415">
    <property type="component" value="Unassembled WGS sequence"/>
</dbReference>
<keyword evidence="2" id="KW-0119">Carbohydrate metabolism</keyword>
<evidence type="ECO:0000259" key="3">
    <source>
        <dbReference type="Pfam" id="PF02952"/>
    </source>
</evidence>
<gene>
    <name evidence="4" type="ORF">MOHU_26840</name>
</gene>
<dbReference type="CDD" id="cd00578">
    <property type="entry name" value="L-fuc_L-ara-isomerases"/>
    <property type="match status" value="1"/>
</dbReference>
<evidence type="ECO:0000313" key="5">
    <source>
        <dbReference type="Proteomes" id="UP000238415"/>
    </source>
</evidence>
<dbReference type="AlphaFoldDB" id="A0A2T0AJQ9"/>
<dbReference type="InterPro" id="IPR015888">
    <property type="entry name" value="Fuc_isomerase_C"/>
</dbReference>
<accession>A0A2T0AJQ9</accession>
<dbReference type="EMBL" id="PVXM01000062">
    <property type="protein sequence ID" value="PRR68589.1"/>
    <property type="molecule type" value="Genomic_DNA"/>
</dbReference>
<dbReference type="GO" id="GO:0006004">
    <property type="term" value="P:fucose metabolic process"/>
    <property type="evidence" value="ECO:0007669"/>
    <property type="project" value="InterPro"/>
</dbReference>
<evidence type="ECO:0000256" key="1">
    <source>
        <dbReference type="ARBA" id="ARBA00023235"/>
    </source>
</evidence>
<feature type="domain" description="L-fucose isomerase C-terminal" evidence="3">
    <location>
        <begin position="346"/>
        <end position="431"/>
    </location>
</feature>
<dbReference type="InterPro" id="IPR004216">
    <property type="entry name" value="Fuc/Ara_isomerase_C"/>
</dbReference>
<dbReference type="RefSeq" id="WP_211292956.1">
    <property type="nucleotide sequence ID" value="NZ_CP136419.1"/>
</dbReference>
<organism evidence="4 5">
    <name type="scientific">Neomoorella humiferrea</name>
    <dbReference type="NCBI Taxonomy" id="676965"/>
    <lineage>
        <taxon>Bacteria</taxon>
        <taxon>Bacillati</taxon>
        <taxon>Bacillota</taxon>
        <taxon>Clostridia</taxon>
        <taxon>Neomoorellales</taxon>
        <taxon>Neomoorellaceae</taxon>
        <taxon>Neomoorella</taxon>
    </lineage>
</organism>
<comment type="caution">
    <text evidence="4">The sequence shown here is derived from an EMBL/GenBank/DDBJ whole genome shotgun (WGS) entry which is preliminary data.</text>
</comment>
<evidence type="ECO:0000256" key="2">
    <source>
        <dbReference type="ARBA" id="ARBA00023277"/>
    </source>
</evidence>
<dbReference type="PANTHER" id="PTHR36120:SF1">
    <property type="entry name" value="L-FUCOSE ISOMERASE C-TERMINAL DOMAIN-CONTAINING PROTEIN"/>
    <property type="match status" value="1"/>
</dbReference>
<dbReference type="Pfam" id="PF02952">
    <property type="entry name" value="Fucose_iso_C"/>
    <property type="match status" value="1"/>
</dbReference>
<dbReference type="GO" id="GO:0005737">
    <property type="term" value="C:cytoplasm"/>
    <property type="evidence" value="ECO:0007669"/>
    <property type="project" value="InterPro"/>
</dbReference>
<protein>
    <recommendedName>
        <fullName evidence="3">L-fucose isomerase C-terminal domain-containing protein</fullName>
    </recommendedName>
</protein>
<name>A0A2T0AJQ9_9FIRM</name>
<dbReference type="SUPFAM" id="SSF53743">
    <property type="entry name" value="FucI/AraA N-terminal and middle domains"/>
    <property type="match status" value="1"/>
</dbReference>
<reference evidence="4 5" key="1">
    <citation type="submission" date="2018-03" db="EMBL/GenBank/DDBJ databases">
        <title>Genome sequence of Moorella humiferrea DSM 23265.</title>
        <authorList>
            <person name="Poehlein A."/>
            <person name="Daniel R."/>
        </authorList>
    </citation>
    <scope>NUCLEOTIDE SEQUENCE [LARGE SCALE GENOMIC DNA]</scope>
    <source>
        <strain evidence="4 5">DSM 23265</strain>
    </source>
</reference>
<dbReference type="GO" id="GO:0008736">
    <property type="term" value="F:L-fucose isomerase activity"/>
    <property type="evidence" value="ECO:0007669"/>
    <property type="project" value="InterPro"/>
</dbReference>